<keyword evidence="2" id="KW-1185">Reference proteome</keyword>
<protein>
    <submittedName>
        <fullName evidence="1">Uncharacterized protein</fullName>
    </submittedName>
</protein>
<accession>A0A317NS86</accession>
<reference evidence="1 2" key="1">
    <citation type="submission" date="2018-05" db="EMBL/GenBank/DDBJ databases">
        <title>Genomic Encyclopedia of Type Strains, Phase IV (KMG-IV): sequencing the most valuable type-strain genomes for metagenomic binning, comparative biology and taxonomic classification.</title>
        <authorList>
            <person name="Goeker M."/>
        </authorList>
    </citation>
    <scope>NUCLEOTIDE SEQUENCE [LARGE SCALE GENOMIC DNA]</scope>
    <source>
        <strain evidence="1 2">DSM 44717</strain>
    </source>
</reference>
<dbReference type="AlphaFoldDB" id="A0A317NS86"/>
<comment type="caution">
    <text evidence="1">The sequence shown here is derived from an EMBL/GenBank/DDBJ whole genome shotgun (WGS) entry which is preliminary data.</text>
</comment>
<dbReference type="Proteomes" id="UP000246410">
    <property type="component" value="Unassembled WGS sequence"/>
</dbReference>
<proteinExistence type="predicted"/>
<gene>
    <name evidence="1" type="ORF">DFR69_103437</name>
</gene>
<evidence type="ECO:0000313" key="1">
    <source>
        <dbReference type="EMBL" id="PWV77837.1"/>
    </source>
</evidence>
<dbReference type="RefSeq" id="WP_110037259.1">
    <property type="nucleotide sequence ID" value="NZ_QGTL01000003.1"/>
</dbReference>
<sequence length="149" mass="16545">MAFTRGHRFPVSHAEAFPMGLVLNGQIEPAVKYNQDRNAPQEQRRDYDTKTGEGTGLLMWKANVTDPHEPKAKRKSFELLFLAENVPVPVTDEVVPGTGMRMIEVEGLMAEPKVMGTEQFKYLGYQFYAGGIKGDNSGARNVTAERKAA</sequence>
<dbReference type="EMBL" id="QGTL01000003">
    <property type="protein sequence ID" value="PWV77837.1"/>
    <property type="molecule type" value="Genomic_DNA"/>
</dbReference>
<name>A0A317NS86_9NOCA</name>
<evidence type="ECO:0000313" key="2">
    <source>
        <dbReference type="Proteomes" id="UP000246410"/>
    </source>
</evidence>
<organism evidence="1 2">
    <name type="scientific">Nocardia neocaledoniensis</name>
    <dbReference type="NCBI Taxonomy" id="236511"/>
    <lineage>
        <taxon>Bacteria</taxon>
        <taxon>Bacillati</taxon>
        <taxon>Actinomycetota</taxon>
        <taxon>Actinomycetes</taxon>
        <taxon>Mycobacteriales</taxon>
        <taxon>Nocardiaceae</taxon>
        <taxon>Nocardia</taxon>
    </lineage>
</organism>